<evidence type="ECO:0000256" key="3">
    <source>
        <dbReference type="ARBA" id="ARBA00022692"/>
    </source>
</evidence>
<sequence length="380" mass="41865">MSSEKASSSENIVSQKVLTNLAYCPIHWFRYGCSIRRLRSLIQPRTHLGDTDNISDRREQMISPEVSLGGIAEGTGWKRLYYMNTTVNDSHQQPLPYSALFCDRGNMAYVAVEADDRLEEGPEGLEFKSFLGADARGDQQTQPTQSNLDRGYLTDHTTRKGPSGFWTVDYYQPYFDVDTSTVLKRCYTTLLPTSPSYLTALAPSADLYGPFWVPTTLILALFLSSSLAASISSYLSAPEAAHEYNFGLLGLAATIVYAYAFAVPVLLWLALRYIGVGEWGVAEALGVWGYSLFVWVPVSILCVIPIPLLRWILVGIAFSLSGYFLVANVYPILTMADAKATRLLIIAVGALHAGLALTFKVLFFSYYVVPEIGPGADPVL</sequence>
<evidence type="ECO:0000313" key="10">
    <source>
        <dbReference type="Proteomes" id="UP000183567"/>
    </source>
</evidence>
<dbReference type="STRING" id="180088.A0A1J8QQQ6"/>
<dbReference type="PANTHER" id="PTHR12822">
    <property type="entry name" value="PROTEIN YIPF"/>
    <property type="match status" value="1"/>
</dbReference>
<dbReference type="PANTHER" id="PTHR12822:SF2">
    <property type="entry name" value="PROTEIN YIPF"/>
    <property type="match status" value="1"/>
</dbReference>
<evidence type="ECO:0000256" key="4">
    <source>
        <dbReference type="ARBA" id="ARBA00022989"/>
    </source>
</evidence>
<dbReference type="GO" id="GO:0000139">
    <property type="term" value="C:Golgi membrane"/>
    <property type="evidence" value="ECO:0007669"/>
    <property type="project" value="UniProtKB-SubCell"/>
</dbReference>
<feature type="transmembrane region" description="Helical" evidence="6">
    <location>
        <begin position="211"/>
        <end position="234"/>
    </location>
</feature>
<feature type="compositionally biased region" description="Polar residues" evidence="7">
    <location>
        <begin position="138"/>
        <end position="148"/>
    </location>
</feature>
<evidence type="ECO:0000256" key="6">
    <source>
        <dbReference type="RuleBase" id="RU361264"/>
    </source>
</evidence>
<dbReference type="AlphaFoldDB" id="A0A1J8QQQ6"/>
<evidence type="ECO:0000256" key="5">
    <source>
        <dbReference type="ARBA" id="ARBA00023136"/>
    </source>
</evidence>
<keyword evidence="3 6" id="KW-0812">Transmembrane</keyword>
<feature type="region of interest" description="Disordered" evidence="7">
    <location>
        <begin position="136"/>
        <end position="155"/>
    </location>
</feature>
<dbReference type="OrthoDB" id="10256463at2759"/>
<dbReference type="InterPro" id="IPR006977">
    <property type="entry name" value="Yip1_dom"/>
</dbReference>
<reference evidence="9 10" key="1">
    <citation type="submission" date="2016-03" db="EMBL/GenBank/DDBJ databases">
        <title>Comparative genomics of the ectomycorrhizal sister species Rhizopogon vinicolor and Rhizopogon vesiculosus (Basidiomycota: Boletales) reveals a divergence of the mating type B locus.</title>
        <authorList>
            <person name="Mujic A.B."/>
            <person name="Kuo A."/>
            <person name="Tritt A."/>
            <person name="Lipzen A."/>
            <person name="Chen C."/>
            <person name="Johnson J."/>
            <person name="Sharma A."/>
            <person name="Barry K."/>
            <person name="Grigoriev I.V."/>
            <person name="Spatafora J.W."/>
        </authorList>
    </citation>
    <scope>NUCLEOTIDE SEQUENCE [LARGE SCALE GENOMIC DNA]</scope>
    <source>
        <strain evidence="9 10">AM-OR11-056</strain>
    </source>
</reference>
<feature type="domain" description="Yip1" evidence="8">
    <location>
        <begin position="203"/>
        <end position="357"/>
    </location>
</feature>
<dbReference type="EMBL" id="LVVM01002859">
    <property type="protein sequence ID" value="OJA15801.1"/>
    <property type="molecule type" value="Genomic_DNA"/>
</dbReference>
<dbReference type="Pfam" id="PF04893">
    <property type="entry name" value="Yip1"/>
    <property type="match status" value="1"/>
</dbReference>
<feature type="transmembrane region" description="Helical" evidence="6">
    <location>
        <begin position="246"/>
        <end position="269"/>
    </location>
</feature>
<evidence type="ECO:0000313" key="9">
    <source>
        <dbReference type="EMBL" id="OJA15801.1"/>
    </source>
</evidence>
<proteinExistence type="inferred from homology"/>
<evidence type="ECO:0000256" key="1">
    <source>
        <dbReference type="ARBA" id="ARBA00004141"/>
    </source>
</evidence>
<accession>A0A1J8QQQ6</accession>
<dbReference type="Proteomes" id="UP000183567">
    <property type="component" value="Unassembled WGS sequence"/>
</dbReference>
<feature type="transmembrane region" description="Helical" evidence="6">
    <location>
        <begin position="281"/>
        <end position="306"/>
    </location>
</feature>
<protein>
    <recommendedName>
        <fullName evidence="6">Protein YIP</fullName>
    </recommendedName>
</protein>
<evidence type="ECO:0000256" key="7">
    <source>
        <dbReference type="SAM" id="MobiDB-lite"/>
    </source>
</evidence>
<keyword evidence="10" id="KW-1185">Reference proteome</keyword>
<feature type="transmembrane region" description="Helical" evidence="6">
    <location>
        <begin position="312"/>
        <end position="331"/>
    </location>
</feature>
<evidence type="ECO:0000256" key="2">
    <source>
        <dbReference type="ARBA" id="ARBA00010596"/>
    </source>
</evidence>
<comment type="caution">
    <text evidence="9">The sequence shown here is derived from an EMBL/GenBank/DDBJ whole genome shotgun (WGS) entry which is preliminary data.</text>
</comment>
<organism evidence="9 10">
    <name type="scientific">Rhizopogon vesiculosus</name>
    <dbReference type="NCBI Taxonomy" id="180088"/>
    <lineage>
        <taxon>Eukaryota</taxon>
        <taxon>Fungi</taxon>
        <taxon>Dikarya</taxon>
        <taxon>Basidiomycota</taxon>
        <taxon>Agaricomycotina</taxon>
        <taxon>Agaricomycetes</taxon>
        <taxon>Agaricomycetidae</taxon>
        <taxon>Boletales</taxon>
        <taxon>Suillineae</taxon>
        <taxon>Rhizopogonaceae</taxon>
        <taxon>Rhizopogon</taxon>
    </lineage>
</organism>
<comment type="subcellular location">
    <subcellularLocation>
        <location evidence="6">Golgi apparatus membrane</location>
        <topology evidence="6">Multi-pass membrane protein</topology>
    </subcellularLocation>
    <subcellularLocation>
        <location evidence="1">Membrane</location>
        <topology evidence="1">Multi-pass membrane protein</topology>
    </subcellularLocation>
</comment>
<gene>
    <name evidence="9" type="ORF">AZE42_10994</name>
</gene>
<comment type="similarity">
    <text evidence="2 6">Belongs to the YIP1 family.</text>
</comment>
<keyword evidence="4 6" id="KW-1133">Transmembrane helix</keyword>
<feature type="transmembrane region" description="Helical" evidence="6">
    <location>
        <begin position="343"/>
        <end position="369"/>
    </location>
</feature>
<keyword evidence="5 6" id="KW-0472">Membrane</keyword>
<dbReference type="InterPro" id="IPR039765">
    <property type="entry name" value="Yip5/YIPF1/YIPF2"/>
</dbReference>
<evidence type="ECO:0000259" key="8">
    <source>
        <dbReference type="Pfam" id="PF04893"/>
    </source>
</evidence>
<dbReference type="GO" id="GO:0016192">
    <property type="term" value="P:vesicle-mediated transport"/>
    <property type="evidence" value="ECO:0007669"/>
    <property type="project" value="InterPro"/>
</dbReference>
<name>A0A1J8QQQ6_9AGAM</name>
<dbReference type="GO" id="GO:0031267">
    <property type="term" value="F:small GTPase binding"/>
    <property type="evidence" value="ECO:0007669"/>
    <property type="project" value="InterPro"/>
</dbReference>